<gene>
    <name evidence="8" type="ORF">HU200_037383</name>
</gene>
<comment type="cofactor">
    <cofactor evidence="1">
        <name>L-ascorbate</name>
        <dbReference type="ChEBI" id="CHEBI:38290"/>
    </cofactor>
</comment>
<evidence type="ECO:0000256" key="3">
    <source>
        <dbReference type="ARBA" id="ARBA00023002"/>
    </source>
</evidence>
<dbReference type="Pfam" id="PF14226">
    <property type="entry name" value="DIOX_N"/>
    <property type="match status" value="1"/>
</dbReference>
<evidence type="ECO:0000313" key="9">
    <source>
        <dbReference type="Proteomes" id="UP000636709"/>
    </source>
</evidence>
<dbReference type="Proteomes" id="UP000636709">
    <property type="component" value="Unassembled WGS sequence"/>
</dbReference>
<evidence type="ECO:0000259" key="7">
    <source>
        <dbReference type="Pfam" id="PF14226"/>
    </source>
</evidence>
<keyword evidence="4" id="KW-0408">Iron</keyword>
<dbReference type="Pfam" id="PF03171">
    <property type="entry name" value="2OG-FeII_Oxy"/>
    <property type="match status" value="1"/>
</dbReference>
<accession>A0A835EJD4</accession>
<proteinExistence type="predicted"/>
<dbReference type="InterPro" id="IPR027443">
    <property type="entry name" value="IPNS-like_sf"/>
</dbReference>
<dbReference type="OrthoDB" id="288590at2759"/>
<keyword evidence="2" id="KW-0479">Metal-binding</keyword>
<dbReference type="AlphaFoldDB" id="A0A835EJD4"/>
<dbReference type="InterPro" id="IPR044861">
    <property type="entry name" value="IPNS-like_FE2OG_OXY"/>
</dbReference>
<dbReference type="InterPro" id="IPR026992">
    <property type="entry name" value="DIOX_N"/>
</dbReference>
<evidence type="ECO:0000256" key="4">
    <source>
        <dbReference type="ARBA" id="ARBA00023004"/>
    </source>
</evidence>
<evidence type="ECO:0000256" key="2">
    <source>
        <dbReference type="ARBA" id="ARBA00022723"/>
    </source>
</evidence>
<dbReference type="InterPro" id="IPR050231">
    <property type="entry name" value="Iron_ascorbate_oxido_reductase"/>
</dbReference>
<name>A0A835EJD4_9POAL</name>
<dbReference type="SUPFAM" id="SSF51197">
    <property type="entry name" value="Clavaminate synthase-like"/>
    <property type="match status" value="1"/>
</dbReference>
<reference evidence="8" key="1">
    <citation type="submission" date="2020-07" db="EMBL/GenBank/DDBJ databases">
        <title>Genome sequence and genetic diversity analysis of an under-domesticated orphan crop, white fonio (Digitaria exilis).</title>
        <authorList>
            <person name="Bennetzen J.L."/>
            <person name="Chen S."/>
            <person name="Ma X."/>
            <person name="Wang X."/>
            <person name="Yssel A.E.J."/>
            <person name="Chaluvadi S.R."/>
            <person name="Johnson M."/>
            <person name="Gangashetty P."/>
            <person name="Hamidou F."/>
            <person name="Sanogo M.D."/>
            <person name="Zwaenepoel A."/>
            <person name="Wallace J."/>
            <person name="Van De Peer Y."/>
            <person name="Van Deynze A."/>
        </authorList>
    </citation>
    <scope>NUCLEOTIDE SEQUENCE</scope>
    <source>
        <tissue evidence="8">Leaves</tissue>
    </source>
</reference>
<evidence type="ECO:0000256" key="1">
    <source>
        <dbReference type="ARBA" id="ARBA00001961"/>
    </source>
</evidence>
<feature type="domain" description="Isopenicillin N synthase-like Fe(2+) 2OG dioxygenase" evidence="6">
    <location>
        <begin position="141"/>
        <end position="207"/>
    </location>
</feature>
<dbReference type="EMBL" id="JACEFO010001886">
    <property type="protein sequence ID" value="KAF8695537.1"/>
    <property type="molecule type" value="Genomic_DNA"/>
</dbReference>
<evidence type="ECO:0000313" key="8">
    <source>
        <dbReference type="EMBL" id="KAF8695537.1"/>
    </source>
</evidence>
<protein>
    <submittedName>
        <fullName evidence="8">Uncharacterized protein</fullName>
    </submittedName>
</protein>
<dbReference type="GO" id="GO:0046872">
    <property type="term" value="F:metal ion binding"/>
    <property type="evidence" value="ECO:0007669"/>
    <property type="project" value="UniProtKB-KW"/>
</dbReference>
<dbReference type="GO" id="GO:0016491">
    <property type="term" value="F:oxidoreductase activity"/>
    <property type="evidence" value="ECO:0007669"/>
    <property type="project" value="UniProtKB-KW"/>
</dbReference>
<feature type="region of interest" description="Disordered" evidence="5">
    <location>
        <begin position="246"/>
        <end position="303"/>
    </location>
</feature>
<sequence length="320" mass="35095">MVRAASEWGFFQVINHGVPQALLDKLHEAQVAVFRRPFERKVREPLLQFSPESYRWGTPTATSLEQLSWSEAYHIPMTASSLITPPAPGDDKLMTTRLVIEEVSTAMWKLAQQLAGILVAADQPSEEEDSGMVVRCTRSTCFLRLNRYPACDAAAASDAFGLCPHTDSDVLTIVHLQDAVAGLQLLQVRGSRRWVAVEPNPGALMVKRRRPPAGVEQRPVPERGAPGDGERGEGEVLRRLLPLPRQRHAHPAAQQQQDSPLPELHLRRVPQPGQGGRQAHGPKARPAALPPPEAAAAAGTRPPTRRPIVTFCILMKAQSI</sequence>
<organism evidence="8 9">
    <name type="scientific">Digitaria exilis</name>
    <dbReference type="NCBI Taxonomy" id="1010633"/>
    <lineage>
        <taxon>Eukaryota</taxon>
        <taxon>Viridiplantae</taxon>
        <taxon>Streptophyta</taxon>
        <taxon>Embryophyta</taxon>
        <taxon>Tracheophyta</taxon>
        <taxon>Spermatophyta</taxon>
        <taxon>Magnoliopsida</taxon>
        <taxon>Liliopsida</taxon>
        <taxon>Poales</taxon>
        <taxon>Poaceae</taxon>
        <taxon>PACMAD clade</taxon>
        <taxon>Panicoideae</taxon>
        <taxon>Panicodae</taxon>
        <taxon>Paniceae</taxon>
        <taxon>Anthephorinae</taxon>
        <taxon>Digitaria</taxon>
    </lineage>
</organism>
<feature type="domain" description="Non-haem dioxygenase N-terminal" evidence="7">
    <location>
        <begin position="2"/>
        <end position="76"/>
    </location>
</feature>
<evidence type="ECO:0000256" key="5">
    <source>
        <dbReference type="SAM" id="MobiDB-lite"/>
    </source>
</evidence>
<keyword evidence="9" id="KW-1185">Reference proteome</keyword>
<comment type="caution">
    <text evidence="8">The sequence shown here is derived from an EMBL/GenBank/DDBJ whole genome shotgun (WGS) entry which is preliminary data.</text>
</comment>
<keyword evidence="3" id="KW-0560">Oxidoreductase</keyword>
<evidence type="ECO:0000259" key="6">
    <source>
        <dbReference type="Pfam" id="PF03171"/>
    </source>
</evidence>
<feature type="region of interest" description="Disordered" evidence="5">
    <location>
        <begin position="205"/>
        <end position="233"/>
    </location>
</feature>
<dbReference type="Gene3D" id="2.60.120.330">
    <property type="entry name" value="B-lactam Antibiotic, Isopenicillin N Synthase, Chain"/>
    <property type="match status" value="1"/>
</dbReference>
<dbReference type="PANTHER" id="PTHR47990">
    <property type="entry name" value="2-OXOGLUTARATE (2OG) AND FE(II)-DEPENDENT OXYGENASE SUPERFAMILY PROTEIN-RELATED"/>
    <property type="match status" value="1"/>
</dbReference>